<dbReference type="SMART" id="SM00434">
    <property type="entry name" value="TOP4c"/>
    <property type="match status" value="1"/>
</dbReference>
<feature type="compositionally biased region" description="Basic residues" evidence="8">
    <location>
        <begin position="945"/>
        <end position="962"/>
    </location>
</feature>
<dbReference type="Gene3D" id="1.10.268.10">
    <property type="entry name" value="Topoisomerase, domain 3"/>
    <property type="match status" value="1"/>
</dbReference>
<comment type="catalytic activity">
    <reaction evidence="1 7">
        <text>ATP-dependent breakage, passage and rejoining of double-stranded DNA.</text>
        <dbReference type="EC" id="5.6.2.2"/>
    </reaction>
</comment>
<keyword evidence="11" id="KW-1185">Reference proteome</keyword>
<dbReference type="InterPro" id="IPR035516">
    <property type="entry name" value="Gyrase/topoIV_suA_C"/>
</dbReference>
<dbReference type="InterPro" id="IPR050220">
    <property type="entry name" value="Type_II_DNA_Topoisomerases"/>
</dbReference>
<comment type="similarity">
    <text evidence="2">Belongs to the type II topoisomerase GyrA/ParC subunit family.</text>
</comment>
<dbReference type="CDD" id="cd00187">
    <property type="entry name" value="TOP4c"/>
    <property type="match status" value="1"/>
</dbReference>
<evidence type="ECO:0000313" key="10">
    <source>
        <dbReference type="EMBL" id="GMA39780.1"/>
    </source>
</evidence>
<dbReference type="SUPFAM" id="SSF56719">
    <property type="entry name" value="Type II DNA topoisomerase"/>
    <property type="match status" value="1"/>
</dbReference>
<evidence type="ECO:0000256" key="2">
    <source>
        <dbReference type="ARBA" id="ARBA00008263"/>
    </source>
</evidence>
<feature type="domain" description="Topo IIA-type catalytic" evidence="9">
    <location>
        <begin position="44"/>
        <end position="511"/>
    </location>
</feature>
<accession>A0ABQ6IR14</accession>
<dbReference type="Gene3D" id="2.120.10.90">
    <property type="entry name" value="DNA gyrase/topoisomerase IV, subunit A, C-terminal"/>
    <property type="match status" value="1"/>
</dbReference>
<feature type="compositionally biased region" description="Basic residues" evidence="8">
    <location>
        <begin position="902"/>
        <end position="916"/>
    </location>
</feature>
<feature type="compositionally biased region" description="Low complexity" evidence="8">
    <location>
        <begin position="974"/>
        <end position="983"/>
    </location>
</feature>
<reference evidence="11" key="1">
    <citation type="journal article" date="2019" name="Int. J. Syst. Evol. Microbiol.">
        <title>The Global Catalogue of Microorganisms (GCM) 10K type strain sequencing project: providing services to taxonomists for standard genome sequencing and annotation.</title>
        <authorList>
            <consortium name="The Broad Institute Genomics Platform"/>
            <consortium name="The Broad Institute Genome Sequencing Center for Infectious Disease"/>
            <person name="Wu L."/>
            <person name="Ma J."/>
        </authorList>
    </citation>
    <scope>NUCLEOTIDE SEQUENCE [LARGE SCALE GENOMIC DNA]</scope>
    <source>
        <strain evidence="11">NBRC 113072</strain>
    </source>
</reference>
<dbReference type="EC" id="5.6.2.2" evidence="3"/>
<dbReference type="PANTHER" id="PTHR43493:SF5">
    <property type="entry name" value="DNA GYRASE SUBUNIT A, CHLOROPLASTIC_MITOCHONDRIAL"/>
    <property type="match status" value="1"/>
</dbReference>
<proteinExistence type="inferred from homology"/>
<dbReference type="PROSITE" id="PS52040">
    <property type="entry name" value="TOPO_IIA"/>
    <property type="match status" value="1"/>
</dbReference>
<evidence type="ECO:0000259" key="9">
    <source>
        <dbReference type="PROSITE" id="PS52040"/>
    </source>
</evidence>
<sequence length="983" mass="104668">MARGKQPSLLDEDFEENIVDIDVQDEMESAFLEYAYSVIYSRALPDARDGLKPVQRRILYGMRELGLRPDRGHVKCSRIVGEVMGKYHPHGDSAIYDALVRLAQPFTMRLPLVDGHGNFGSLDDLPAAARYTEARMSTAALPMVEGLEENTVDFVPTYDDSHMQPDVLPAAFPNLLVNGASGIAVGMATNMAPHNLLEVVGAARHLIDHPDATLDDLMKFVPGPDLPGGGRIIGLEGIRDAYASGRGSFRTRATVRIENVSPRRKGIVVTELPYLVGPEKVTTKIKELVQAKKLQGIHDLVDLTDGENGLHLVIEIKNGFNPEAVLQKLYKLTPLEDSFGINNVALVEGKPRTLGLRELLTVYVDFRLDVVRRRTAYRLDRALERLHLVEGLLIAILDIDEVIQLIRAADDANIARARLMDVFELSEAQATYILDLQLRRLTKFSRLELEKEAADLRSRIEALRRILGDDAVLRQVASTELAEIAEELGTPRRTVLLESSGETASATATPLEIGDEPCFVLLSSTGLLARTTDRTSFPADAARAKHDDVAAAVPTTTRGDVGLLTSAGRVVRLSVLELPTLPPTNGAATLAGGTPASVYVDLAKNEVPVTIIGLDEEAAKRPGVALGTAQGIVKRVVADYPAGREEFEMITLKAGDRVVGALELATGREELVFVTSDAQLLHFSAQAVRPQGRPAGGVAGIKLAAKAHVVHFGAVDAAAEPVVVTVAGSSSGGANQTGSVKLTPFSEYPGKGRATGGVRAHRFVRGEDVLLGAYIGIAPIRAAAKSGKALTLPAEYGRRDGSGVPAPGPIAGLAPGSATGVWTGGINDAADSPAEATGTPADPSPGGLAMDELPGLPAPDRPAPARRSTAPTTTPTPSTTSSRPATSRSPHGHVTAPARPGRPGRRVRGGRWRRGRGGPPRSGRPRRGRRPCRPRCAGSAPERPRGRRRGRCRPRRAHHARAGTRSGPLPPGAAPASVPLPHG</sequence>
<dbReference type="InterPro" id="IPR013758">
    <property type="entry name" value="Topo_IIA_A/C_ab"/>
</dbReference>
<dbReference type="Gene3D" id="3.90.199.10">
    <property type="entry name" value="Topoisomerase II, domain 5"/>
    <property type="match status" value="1"/>
</dbReference>
<dbReference type="Pfam" id="PF00521">
    <property type="entry name" value="DNA_topoisoIV"/>
    <property type="match status" value="1"/>
</dbReference>
<evidence type="ECO:0000256" key="4">
    <source>
        <dbReference type="ARBA" id="ARBA00023029"/>
    </source>
</evidence>
<evidence type="ECO:0000256" key="6">
    <source>
        <dbReference type="ARBA" id="ARBA00023235"/>
    </source>
</evidence>
<dbReference type="PANTHER" id="PTHR43493">
    <property type="entry name" value="DNA GYRASE/TOPOISOMERASE SUBUNIT A"/>
    <property type="match status" value="1"/>
</dbReference>
<feature type="compositionally biased region" description="Low complexity" evidence="8">
    <location>
        <begin position="865"/>
        <end position="889"/>
    </location>
</feature>
<evidence type="ECO:0000313" key="11">
    <source>
        <dbReference type="Proteomes" id="UP001157126"/>
    </source>
</evidence>
<keyword evidence="4 7" id="KW-0799">Topoisomerase</keyword>
<dbReference type="SUPFAM" id="SSF101904">
    <property type="entry name" value="GyrA/ParC C-terminal domain-like"/>
    <property type="match status" value="1"/>
</dbReference>
<name>A0ABQ6IR14_9MICO</name>
<evidence type="ECO:0000256" key="1">
    <source>
        <dbReference type="ARBA" id="ARBA00000185"/>
    </source>
</evidence>
<evidence type="ECO:0000256" key="5">
    <source>
        <dbReference type="ARBA" id="ARBA00023125"/>
    </source>
</evidence>
<dbReference type="InterPro" id="IPR013760">
    <property type="entry name" value="Topo_IIA-like_dom_sf"/>
</dbReference>
<protein>
    <recommendedName>
        <fullName evidence="3">DNA topoisomerase (ATP-hydrolyzing)</fullName>
        <ecNumber evidence="3">5.6.2.2</ecNumber>
    </recommendedName>
</protein>
<comment type="caution">
    <text evidence="10">The sequence shown here is derived from an EMBL/GenBank/DDBJ whole genome shotgun (WGS) entry which is preliminary data.</text>
</comment>
<dbReference type="Gene3D" id="3.30.1360.40">
    <property type="match status" value="1"/>
</dbReference>
<organism evidence="10 11">
    <name type="scientific">Mobilicoccus caccae</name>
    <dbReference type="NCBI Taxonomy" id="1859295"/>
    <lineage>
        <taxon>Bacteria</taxon>
        <taxon>Bacillati</taxon>
        <taxon>Actinomycetota</taxon>
        <taxon>Actinomycetes</taxon>
        <taxon>Micrococcales</taxon>
        <taxon>Dermatophilaceae</taxon>
        <taxon>Mobilicoccus</taxon>
    </lineage>
</organism>
<evidence type="ECO:0000256" key="8">
    <source>
        <dbReference type="SAM" id="MobiDB-lite"/>
    </source>
</evidence>
<evidence type="ECO:0000256" key="3">
    <source>
        <dbReference type="ARBA" id="ARBA00012895"/>
    </source>
</evidence>
<dbReference type="NCBIfam" id="NF004044">
    <property type="entry name" value="PRK05561.1"/>
    <property type="match status" value="1"/>
</dbReference>
<gene>
    <name evidence="10" type="ORF">GCM10025883_18250</name>
</gene>
<dbReference type="InterPro" id="IPR013757">
    <property type="entry name" value="Topo_IIA_A_a_sf"/>
</dbReference>
<dbReference type="RefSeq" id="WP_431310522.1">
    <property type="nucleotide sequence ID" value="NZ_BSUO01000001.1"/>
</dbReference>
<feature type="compositionally biased region" description="Basic residues" evidence="8">
    <location>
        <begin position="923"/>
        <end position="933"/>
    </location>
</feature>
<dbReference type="InterPro" id="IPR006691">
    <property type="entry name" value="GyrA/parC_rep"/>
</dbReference>
<dbReference type="Pfam" id="PF03989">
    <property type="entry name" value="DNA_gyraseA_C"/>
    <property type="match status" value="2"/>
</dbReference>
<keyword evidence="5 7" id="KW-0238">DNA-binding</keyword>
<dbReference type="EMBL" id="BSUO01000001">
    <property type="protein sequence ID" value="GMA39780.1"/>
    <property type="molecule type" value="Genomic_DNA"/>
</dbReference>
<feature type="active site" description="O-(5'-phospho-DNA)-tyrosine intermediate" evidence="7">
    <location>
        <position position="131"/>
    </location>
</feature>
<feature type="region of interest" description="Disordered" evidence="8">
    <location>
        <begin position="822"/>
        <end position="983"/>
    </location>
</feature>
<dbReference type="InterPro" id="IPR002205">
    <property type="entry name" value="Topo_IIA_dom_A"/>
</dbReference>
<dbReference type="Proteomes" id="UP001157126">
    <property type="component" value="Unassembled WGS sequence"/>
</dbReference>
<evidence type="ECO:0000256" key="7">
    <source>
        <dbReference type="PROSITE-ProRule" id="PRU01384"/>
    </source>
</evidence>
<keyword evidence="6 7" id="KW-0413">Isomerase</keyword>